<gene>
    <name evidence="1" type="ORF">R1flu_023337</name>
</gene>
<evidence type="ECO:0000313" key="2">
    <source>
        <dbReference type="Proteomes" id="UP001605036"/>
    </source>
</evidence>
<dbReference type="EMBL" id="JBHFFA010000007">
    <property type="protein sequence ID" value="KAL2611645.1"/>
    <property type="molecule type" value="Genomic_DNA"/>
</dbReference>
<evidence type="ECO:0000313" key="1">
    <source>
        <dbReference type="EMBL" id="KAL2611645.1"/>
    </source>
</evidence>
<comment type="caution">
    <text evidence="1">The sequence shown here is derived from an EMBL/GenBank/DDBJ whole genome shotgun (WGS) entry which is preliminary data.</text>
</comment>
<dbReference type="Proteomes" id="UP001605036">
    <property type="component" value="Unassembled WGS sequence"/>
</dbReference>
<organism evidence="1 2">
    <name type="scientific">Riccia fluitans</name>
    <dbReference type="NCBI Taxonomy" id="41844"/>
    <lineage>
        <taxon>Eukaryota</taxon>
        <taxon>Viridiplantae</taxon>
        <taxon>Streptophyta</taxon>
        <taxon>Embryophyta</taxon>
        <taxon>Marchantiophyta</taxon>
        <taxon>Marchantiopsida</taxon>
        <taxon>Marchantiidae</taxon>
        <taxon>Marchantiales</taxon>
        <taxon>Ricciaceae</taxon>
        <taxon>Riccia</taxon>
    </lineage>
</organism>
<reference evidence="1 2" key="1">
    <citation type="submission" date="2024-09" db="EMBL/GenBank/DDBJ databases">
        <title>Chromosome-scale assembly of Riccia fluitans.</title>
        <authorList>
            <person name="Paukszto L."/>
            <person name="Sawicki J."/>
            <person name="Karawczyk K."/>
            <person name="Piernik-Szablinska J."/>
            <person name="Szczecinska M."/>
            <person name="Mazdziarz M."/>
        </authorList>
    </citation>
    <scope>NUCLEOTIDE SEQUENCE [LARGE SCALE GENOMIC DNA]</scope>
    <source>
        <strain evidence="1">Rf_01</strain>
        <tissue evidence="1">Aerial parts of the thallus</tissue>
    </source>
</reference>
<keyword evidence="2" id="KW-1185">Reference proteome</keyword>
<accession>A0ABD1XRR2</accession>
<proteinExistence type="predicted"/>
<name>A0ABD1XRR2_9MARC</name>
<sequence length="76" mass="8383">MAMSNGGETGGKRPGFGVFDGLIMPHHLVPMDLPVRQISCNYVEFGDMKFVPGIPEHQLDNIVRVCPLKVRSTTRS</sequence>
<protein>
    <submittedName>
        <fullName evidence="1">Uncharacterized protein</fullName>
    </submittedName>
</protein>
<dbReference type="AlphaFoldDB" id="A0ABD1XRR2"/>